<reference evidence="3" key="1">
    <citation type="journal article" date="2019" name="Int. J. Syst. Evol. Microbiol.">
        <title>The Global Catalogue of Microorganisms (GCM) 10K type strain sequencing project: providing services to taxonomists for standard genome sequencing and annotation.</title>
        <authorList>
            <consortium name="The Broad Institute Genomics Platform"/>
            <consortium name="The Broad Institute Genome Sequencing Center for Infectious Disease"/>
            <person name="Wu L."/>
            <person name="Ma J."/>
        </authorList>
    </citation>
    <scope>NUCLEOTIDE SEQUENCE [LARGE SCALE GENOMIC DNA]</scope>
    <source>
        <strain evidence="3">JCM 18015</strain>
    </source>
</reference>
<sequence>MHGMINRALQGFLVAHYGERSWDEIRGIAGIPPEGFEAMLQYDEAQTLACFEAAVTVLHKHPNALLEDIGTYLVTNPALEPLRRLLRFGGATFLDFLLSLEDLRDRGRLAIPDLDLPRIRVEELDPSSYRIRAQWSLPGIAPILLGGLRAMADDYGALALLRLDGMRPGEECLHVQLLDMTFAEGRQFVLGGVGA</sequence>
<evidence type="ECO:0000313" key="3">
    <source>
        <dbReference type="Proteomes" id="UP001499910"/>
    </source>
</evidence>
<accession>A0ABP9L9H0</accession>
<gene>
    <name evidence="2" type="ORF">GCM10023209_13850</name>
</gene>
<dbReference type="SUPFAM" id="SSF111126">
    <property type="entry name" value="Ligand-binding domain in the NO signalling and Golgi transport"/>
    <property type="match status" value="1"/>
</dbReference>
<comment type="caution">
    <text evidence="2">The sequence shown here is derived from an EMBL/GenBank/DDBJ whole genome shotgun (WGS) entry which is preliminary data.</text>
</comment>
<dbReference type="RefSeq" id="WP_259549958.1">
    <property type="nucleotide sequence ID" value="NZ_BAABHW010000002.1"/>
</dbReference>
<protein>
    <submittedName>
        <fullName evidence="2">Heme NO-binding domain-containing protein</fullName>
    </submittedName>
</protein>
<keyword evidence="3" id="KW-1185">Reference proteome</keyword>
<dbReference type="EMBL" id="BAABHW010000002">
    <property type="protein sequence ID" value="GAA5070796.1"/>
    <property type="molecule type" value="Genomic_DNA"/>
</dbReference>
<dbReference type="Pfam" id="PF07700">
    <property type="entry name" value="HNOB"/>
    <property type="match status" value="1"/>
</dbReference>
<dbReference type="Proteomes" id="UP001499910">
    <property type="component" value="Unassembled WGS sequence"/>
</dbReference>
<dbReference type="Gene3D" id="3.90.1520.10">
    <property type="entry name" value="H-NOX domain"/>
    <property type="match status" value="1"/>
</dbReference>
<proteinExistence type="predicted"/>
<name>A0ABP9L9H0_9RHOB</name>
<organism evidence="2 3">
    <name type="scientific">[Roseibacterium] beibuensis</name>
    <dbReference type="NCBI Taxonomy" id="1193142"/>
    <lineage>
        <taxon>Bacteria</taxon>
        <taxon>Pseudomonadati</taxon>
        <taxon>Pseudomonadota</taxon>
        <taxon>Alphaproteobacteria</taxon>
        <taxon>Rhodobacterales</taxon>
        <taxon>Roseobacteraceae</taxon>
        <taxon>Roseicyclus</taxon>
    </lineage>
</organism>
<evidence type="ECO:0000313" key="2">
    <source>
        <dbReference type="EMBL" id="GAA5070796.1"/>
    </source>
</evidence>
<dbReference type="InterPro" id="IPR011644">
    <property type="entry name" value="Heme_NO-bd"/>
</dbReference>
<dbReference type="InterPro" id="IPR024096">
    <property type="entry name" value="NO_sig/Golgi_transp_ligand-bd"/>
</dbReference>
<evidence type="ECO:0000259" key="1">
    <source>
        <dbReference type="Pfam" id="PF07700"/>
    </source>
</evidence>
<dbReference type="PANTHER" id="PTHR45655:SF13">
    <property type="entry name" value="SOLUBLE GUANYLATE CYCLASE GCY-32-RELATED"/>
    <property type="match status" value="1"/>
</dbReference>
<dbReference type="PANTHER" id="PTHR45655">
    <property type="entry name" value="GUANYLATE CYCLASE SOLUBLE SUBUNIT BETA-2"/>
    <property type="match status" value="1"/>
</dbReference>
<dbReference type="InterPro" id="IPR038158">
    <property type="entry name" value="H-NOX_domain_sf"/>
</dbReference>
<feature type="domain" description="Heme NO-binding" evidence="1">
    <location>
        <begin position="2"/>
        <end position="155"/>
    </location>
</feature>